<dbReference type="GO" id="GO:0007259">
    <property type="term" value="P:cell surface receptor signaling pathway via JAK-STAT"/>
    <property type="evidence" value="ECO:0007669"/>
    <property type="project" value="Ensembl"/>
</dbReference>
<dbReference type="AlphaFoldDB" id="A0A6I8PMK1"/>
<feature type="binding site" evidence="12 13">
    <location>
        <position position="960"/>
    </location>
    <ligand>
        <name>ATP</name>
        <dbReference type="ChEBI" id="CHEBI:30616"/>
    </ligand>
</feature>
<dbReference type="GO" id="GO:0004715">
    <property type="term" value="F:non-membrane spanning protein tyrosine kinase activity"/>
    <property type="evidence" value="ECO:0000318"/>
    <property type="project" value="GO_Central"/>
</dbReference>
<dbReference type="GO" id="GO:0019221">
    <property type="term" value="P:cytokine-mediated signaling pathway"/>
    <property type="evidence" value="ECO:0000318"/>
    <property type="project" value="GO_Central"/>
</dbReference>
<sequence>MFGADAGAMPLCRCSLRSSESDEDKAQGSVTGGLRVFLYWSAGGEGHVVFGLGPLTAEEICIQIAQKIGITPICHSLFALYDPQIQTWFPPSHVFEVGRDSSWSLHFRMRFYFRNWHGLHTRELAVYRHGPQATGGPRERAEQGEGLLDQASFEYLFEQVGMVGCLRLGDALGALWFHLTSAVQGKFDFVNDVVSLWEQPSEAEVCRFKNESLGMAVLHLAHLALRQGVPIWDVAKTTSLKDCIPRSFYRHMQRHSSLTRFRMRNVFRKFLRRFQTETARPGQLSPQDVMVKYLATLEQLAPRFGTERFPALKLALPVGPRLEPEPGYVPSSHPLLTPDARSGPPAPGDQTATHEVLVTGTGGIAWRPLPAQVSGMGRGPFPGGGSRLRRPRLRARRVECWEPGVGQEAPWERFCDFQEITHVVLTGSRVTIHQRDNQSLELALPTPAAALSLISLVDGYFRLTTDASHYLCRQVAPPQLVMSITNGIHGPLREAYVWAKLQREEPEDGLYLIHWSACHFHKMILAVSGWDRTPVAWGPRGELTYKQFYIWQRQGPTFQLEGWERGFSTIRDLVAALQDCSLRSGPDSFTIRRCCPPRPGEISNLIITRRPWDSPKPPSLTQLSFHQIHKDEITQLAHLGQGTRTQLYEGRLHVGAAGSLSEPNNNQQELRVVLKVLDPSHRNISLAFFETASLMNQVSHIHLAFRGRGGWRNYILVEEFVEPGPLDVCLRREKGRLPVAWKVTVAQQLASALSYLEDKNLMHGNVCAKNVLLARRGLEDGLQPFIKLSDPGVSFAVLSREERVERIPWIAPECVQSGTGCSPAADKWSFGTTLLEICFDADAPLRERTPSEKERFYEKQHPLPEPSCRELATLIGQCLTYDPSQRPSFRTVLRDLTQLQPQNLLGVIAVRPDAPAADPSLFQKRYLKKVRDLGEGHFGQVSLCCYDPVGDGTAEMVAVKSLKADCGSRLRGSWEREIRILRALYHQNIVKYKGCCSDQGEKVLQLVMEYMPLGSLRDYLPKHSVGLAQILLFAQQICEGMSYLHSQRYVHRDLAARNVLLENGNVVKIGDFGLAKAVPDGQDYYRVREDGDSPVFWYAVECLKECKFYYSSDIWSFGVTLYELLTHCDPGQSPPTKLVELIGTTQGQMTVLRLIDLLDRGQRLPCPKDCPWEIYLFMKNCWEPDPSFRPTFKNLIPILGAFREKYRGQAPSVFSRPASPSCLELGPPPVPRLGG</sequence>
<dbReference type="GO" id="GO:0030154">
    <property type="term" value="P:cell differentiation"/>
    <property type="evidence" value="ECO:0000318"/>
    <property type="project" value="GO_Central"/>
</dbReference>
<evidence type="ECO:0000256" key="11">
    <source>
        <dbReference type="PIRSR" id="PIRSR000636-1"/>
    </source>
</evidence>
<dbReference type="InterPro" id="IPR036860">
    <property type="entry name" value="SH2_dom_sf"/>
</dbReference>
<evidence type="ECO:0000256" key="9">
    <source>
        <dbReference type="ARBA" id="ARBA00023137"/>
    </source>
</evidence>
<dbReference type="EC" id="2.7.10.2" evidence="1"/>
<protein>
    <recommendedName>
        <fullName evidence="1">non-specific protein-tyrosine kinase</fullName>
        <ecNumber evidence="1">2.7.10.2</ecNumber>
    </recommendedName>
</protein>
<dbReference type="GO" id="GO:0032729">
    <property type="term" value="P:positive regulation of type II interferon production"/>
    <property type="evidence" value="ECO:0007669"/>
    <property type="project" value="Ensembl"/>
</dbReference>
<dbReference type="GO" id="GO:0060337">
    <property type="term" value="P:type I interferon-mediated signaling pathway"/>
    <property type="evidence" value="ECO:0007669"/>
    <property type="project" value="Ensembl"/>
</dbReference>
<dbReference type="SUPFAM" id="SSF55550">
    <property type="entry name" value="SH2 domain"/>
    <property type="match status" value="1"/>
</dbReference>
<dbReference type="Pfam" id="PF17887">
    <property type="entry name" value="Jak1_Phl"/>
    <property type="match status" value="1"/>
</dbReference>
<feature type="domain" description="Protein kinase" evidence="15">
    <location>
        <begin position="633"/>
        <end position="905"/>
    </location>
</feature>
<dbReference type="InterPro" id="IPR016251">
    <property type="entry name" value="Tyr_kinase_non-rcpt_Jak/Tyk2"/>
</dbReference>
<dbReference type="PRINTS" id="PR00109">
    <property type="entry name" value="TYRKINASE"/>
</dbReference>
<dbReference type="FunFam" id="1.10.510.10:FF:000110">
    <property type="entry name" value="Tyrosine-protein kinase"/>
    <property type="match status" value="1"/>
</dbReference>
<dbReference type="InterPro" id="IPR001245">
    <property type="entry name" value="Ser-Thr/Tyr_kinase_cat_dom"/>
</dbReference>
<dbReference type="GO" id="GO:1900182">
    <property type="term" value="P:positive regulation of protein localization to nucleus"/>
    <property type="evidence" value="ECO:0007669"/>
    <property type="project" value="Ensembl"/>
</dbReference>
<dbReference type="InterPro" id="IPR011009">
    <property type="entry name" value="Kinase-like_dom_sf"/>
</dbReference>
<feature type="active site" description="Proton acceptor" evidence="11">
    <location>
        <position position="1053"/>
    </location>
</feature>
<dbReference type="Gene3D" id="3.30.200.20">
    <property type="entry name" value="Phosphorylase Kinase, domain 1"/>
    <property type="match status" value="2"/>
</dbReference>
<dbReference type="GO" id="GO:0042022">
    <property type="term" value="C:interleukin-12 receptor complex"/>
    <property type="evidence" value="ECO:0007669"/>
    <property type="project" value="Ensembl"/>
</dbReference>
<dbReference type="SMART" id="SM00295">
    <property type="entry name" value="B41"/>
    <property type="match status" value="1"/>
</dbReference>
<dbReference type="InterPro" id="IPR000719">
    <property type="entry name" value="Prot_kinase_dom"/>
</dbReference>
<dbReference type="GO" id="GO:0060333">
    <property type="term" value="P:type II interferon-mediated signaling pathway"/>
    <property type="evidence" value="ECO:0007669"/>
    <property type="project" value="Ensembl"/>
</dbReference>
<dbReference type="GO" id="GO:0140105">
    <property type="term" value="P:interleukin-10-mediated signaling pathway"/>
    <property type="evidence" value="ECO:0007669"/>
    <property type="project" value="Ensembl"/>
</dbReference>
<dbReference type="PRINTS" id="PR01827">
    <property type="entry name" value="YKINASETYK2"/>
</dbReference>
<dbReference type="InterPro" id="IPR016045">
    <property type="entry name" value="Tyr_kinase_non-rcpt_TYK2_N"/>
</dbReference>
<dbReference type="InterPro" id="IPR000299">
    <property type="entry name" value="FERM_domain"/>
</dbReference>
<dbReference type="InterPro" id="IPR017441">
    <property type="entry name" value="Protein_kinase_ATP_BS"/>
</dbReference>
<dbReference type="FunFam" id="1.10.510.10:FF:000114">
    <property type="entry name" value="Tyrosine-protein kinase JAK2"/>
    <property type="match status" value="1"/>
</dbReference>
<accession>A0A6I8PMK1</accession>
<reference evidence="17 18" key="1">
    <citation type="journal article" date="2008" name="Nature">
        <title>Genome analysis of the platypus reveals unique signatures of evolution.</title>
        <authorList>
            <person name="Warren W.C."/>
            <person name="Hillier L.W."/>
            <person name="Marshall Graves J.A."/>
            <person name="Birney E."/>
            <person name="Ponting C.P."/>
            <person name="Grutzner F."/>
            <person name="Belov K."/>
            <person name="Miller W."/>
            <person name="Clarke L."/>
            <person name="Chinwalla A.T."/>
            <person name="Yang S.P."/>
            <person name="Heger A."/>
            <person name="Locke D.P."/>
            <person name="Miethke P."/>
            <person name="Waters P.D."/>
            <person name="Veyrunes F."/>
            <person name="Fulton L."/>
            <person name="Fulton B."/>
            <person name="Graves T."/>
            <person name="Wallis J."/>
            <person name="Puente X.S."/>
            <person name="Lopez-Otin C."/>
            <person name="Ordonez G.R."/>
            <person name="Eichler E.E."/>
            <person name="Chen L."/>
            <person name="Cheng Z."/>
            <person name="Deakin J.E."/>
            <person name="Alsop A."/>
            <person name="Thompson K."/>
            <person name="Kirby P."/>
            <person name="Papenfuss A.T."/>
            <person name="Wakefield M.J."/>
            <person name="Olender T."/>
            <person name="Lancet D."/>
            <person name="Huttley G.A."/>
            <person name="Smit A.F."/>
            <person name="Pask A."/>
            <person name="Temple-Smith P."/>
            <person name="Batzer M.A."/>
            <person name="Walker J.A."/>
            <person name="Konkel M.K."/>
            <person name="Harris R.S."/>
            <person name="Whittington C.M."/>
            <person name="Wong E.S."/>
            <person name="Gemmell N.J."/>
            <person name="Buschiazzo E."/>
            <person name="Vargas Jentzsch I.M."/>
            <person name="Merkel A."/>
            <person name="Schmitz J."/>
            <person name="Zemann A."/>
            <person name="Churakov G."/>
            <person name="Kriegs J.O."/>
            <person name="Brosius J."/>
            <person name="Murchison E.P."/>
            <person name="Sachidanandam R."/>
            <person name="Smith C."/>
            <person name="Hannon G.J."/>
            <person name="Tsend-Ayush E."/>
            <person name="McMillan D."/>
            <person name="Attenborough R."/>
            <person name="Rens W."/>
            <person name="Ferguson-Smith M."/>
            <person name="Lefevre C.M."/>
            <person name="Sharp J.A."/>
            <person name="Nicholas K.R."/>
            <person name="Ray D.A."/>
            <person name="Kube M."/>
            <person name="Reinhardt R."/>
            <person name="Pringle T.H."/>
            <person name="Taylor J."/>
            <person name="Jones R.C."/>
            <person name="Nixon B."/>
            <person name="Dacheux J.L."/>
            <person name="Niwa H."/>
            <person name="Sekita Y."/>
            <person name="Huang X."/>
            <person name="Stark A."/>
            <person name="Kheradpour P."/>
            <person name="Kellis M."/>
            <person name="Flicek P."/>
            <person name="Chen Y."/>
            <person name="Webber C."/>
            <person name="Hardison R."/>
            <person name="Nelson J."/>
            <person name="Hallsworth-Pepin K."/>
            <person name="Delehaunty K."/>
            <person name="Markovic C."/>
            <person name="Minx P."/>
            <person name="Feng Y."/>
            <person name="Kremitzki C."/>
            <person name="Mitreva M."/>
            <person name="Glasscock J."/>
            <person name="Wylie T."/>
            <person name="Wohldmann P."/>
            <person name="Thiru P."/>
            <person name="Nhan M.N."/>
            <person name="Pohl C.S."/>
            <person name="Smith S.M."/>
            <person name="Hou S."/>
            <person name="Nefedov M."/>
            <person name="de Jong P.J."/>
            <person name="Renfree M.B."/>
            <person name="Mardis E.R."/>
            <person name="Wilson R.K."/>
        </authorList>
    </citation>
    <scope>NUCLEOTIDE SEQUENCE [LARGE SCALE GENOMIC DNA]</scope>
    <source>
        <strain evidence="17 18">Glennie</strain>
    </source>
</reference>
<dbReference type="InterPro" id="IPR008266">
    <property type="entry name" value="Tyr_kinase_AS"/>
</dbReference>
<dbReference type="FunCoup" id="A0A6I8PMK1">
    <property type="interactions" value="1677"/>
</dbReference>
<keyword evidence="5 12" id="KW-0547">Nucleotide-binding</keyword>
<dbReference type="PRINTS" id="PR01823">
    <property type="entry name" value="JANUSKINASE"/>
</dbReference>
<dbReference type="OMA" id="QAKHEFV"/>
<dbReference type="Bgee" id="ENSOANG00000037034">
    <property type="expression patterns" value="Expressed in endometrium and 6 other cell types or tissues"/>
</dbReference>
<feature type="domain" description="FERM" evidence="16">
    <location>
        <begin position="32"/>
        <end position="468"/>
    </location>
</feature>
<feature type="binding site" evidence="12">
    <location>
        <begin position="933"/>
        <end position="941"/>
    </location>
    <ligand>
        <name>ATP</name>
        <dbReference type="ChEBI" id="CHEBI:30616"/>
    </ligand>
</feature>
<evidence type="ECO:0000256" key="7">
    <source>
        <dbReference type="ARBA" id="ARBA00022840"/>
    </source>
</evidence>
<evidence type="ECO:0000256" key="6">
    <source>
        <dbReference type="ARBA" id="ARBA00022777"/>
    </source>
</evidence>
<evidence type="ECO:0000259" key="16">
    <source>
        <dbReference type="PROSITE" id="PS50057"/>
    </source>
</evidence>
<keyword evidence="8" id="KW-0727">SH2 domain</keyword>
<evidence type="ECO:0000313" key="17">
    <source>
        <dbReference type="Ensembl" id="ENSOANP00000052925.1"/>
    </source>
</evidence>
<dbReference type="PROSITE" id="PS50011">
    <property type="entry name" value="PROTEIN_KINASE_DOM"/>
    <property type="match status" value="2"/>
</dbReference>
<dbReference type="InterPro" id="IPR041381">
    <property type="entry name" value="JAK1-3/TYK2_PHL_dom"/>
</dbReference>
<keyword evidence="2" id="KW-0597">Phosphoprotein</keyword>
<feature type="region of interest" description="Disordered" evidence="14">
    <location>
        <begin position="326"/>
        <end position="351"/>
    </location>
</feature>
<evidence type="ECO:0000256" key="1">
    <source>
        <dbReference type="ARBA" id="ARBA00011903"/>
    </source>
</evidence>
<dbReference type="GO" id="GO:0032819">
    <property type="term" value="P:positive regulation of natural killer cell proliferation"/>
    <property type="evidence" value="ECO:0007669"/>
    <property type="project" value="Ensembl"/>
</dbReference>
<evidence type="ECO:0000256" key="5">
    <source>
        <dbReference type="ARBA" id="ARBA00022741"/>
    </source>
</evidence>
<proteinExistence type="predicted"/>
<keyword evidence="4" id="KW-0677">Repeat</keyword>
<keyword evidence="18" id="KW-1185">Reference proteome</keyword>
<reference evidence="17" key="2">
    <citation type="submission" date="2025-08" db="UniProtKB">
        <authorList>
            <consortium name="Ensembl"/>
        </authorList>
    </citation>
    <scope>IDENTIFICATION</scope>
    <source>
        <strain evidence="17">Glennie</strain>
    </source>
</reference>
<dbReference type="GO" id="GO:0005634">
    <property type="term" value="C:nucleus"/>
    <property type="evidence" value="ECO:0007669"/>
    <property type="project" value="Ensembl"/>
</dbReference>
<dbReference type="InterPro" id="IPR020635">
    <property type="entry name" value="Tyr_kinase_cat_dom"/>
</dbReference>
<dbReference type="SUPFAM" id="SSF56112">
    <property type="entry name" value="Protein kinase-like (PK-like)"/>
    <property type="match status" value="2"/>
</dbReference>
<dbReference type="InParanoid" id="A0A6I8PMK1"/>
<feature type="domain" description="Protein kinase" evidence="15">
    <location>
        <begin position="927"/>
        <end position="1199"/>
    </location>
</feature>
<evidence type="ECO:0000256" key="12">
    <source>
        <dbReference type="PIRSR" id="PIRSR000636-2"/>
    </source>
</evidence>
<dbReference type="GO" id="GO:0051142">
    <property type="term" value="P:positive regulation of NK T cell proliferation"/>
    <property type="evidence" value="ECO:0007669"/>
    <property type="project" value="Ensembl"/>
</dbReference>
<dbReference type="Pfam" id="PF07714">
    <property type="entry name" value="PK_Tyr_Ser-Thr"/>
    <property type="match status" value="2"/>
</dbReference>
<evidence type="ECO:0000256" key="10">
    <source>
        <dbReference type="ARBA" id="ARBA00051245"/>
    </source>
</evidence>
<dbReference type="SMART" id="SM00219">
    <property type="entry name" value="TyrKc"/>
    <property type="match status" value="2"/>
</dbReference>
<dbReference type="GO" id="GO:0005131">
    <property type="term" value="F:growth hormone receptor binding"/>
    <property type="evidence" value="ECO:0000318"/>
    <property type="project" value="GO_Central"/>
</dbReference>
<dbReference type="GO" id="GO:0006357">
    <property type="term" value="P:regulation of transcription by RNA polymerase II"/>
    <property type="evidence" value="ECO:0007669"/>
    <property type="project" value="Ensembl"/>
</dbReference>
<dbReference type="PANTHER" id="PTHR45807:SF6">
    <property type="entry name" value="NON-RECEPTOR TYROSINE-PROTEIN KINASE TYK2"/>
    <property type="match status" value="1"/>
</dbReference>
<dbReference type="GO" id="GO:0035722">
    <property type="term" value="P:interleukin-12-mediated signaling pathway"/>
    <property type="evidence" value="ECO:0007669"/>
    <property type="project" value="Ensembl"/>
</dbReference>
<dbReference type="InterPro" id="IPR019748">
    <property type="entry name" value="FERM_central"/>
</dbReference>
<dbReference type="PROSITE" id="PS00109">
    <property type="entry name" value="PROTEIN_KINASE_TYR"/>
    <property type="match status" value="1"/>
</dbReference>
<dbReference type="Pfam" id="PF18377">
    <property type="entry name" value="FERM_F2"/>
    <property type="match status" value="1"/>
</dbReference>
<dbReference type="PROSITE" id="PS00107">
    <property type="entry name" value="PROTEIN_KINASE_ATP"/>
    <property type="match status" value="1"/>
</dbReference>
<dbReference type="CDD" id="cd14473">
    <property type="entry name" value="FERM_B-lobe"/>
    <property type="match status" value="1"/>
</dbReference>
<dbReference type="InterPro" id="IPR041155">
    <property type="entry name" value="FERM_F1"/>
</dbReference>
<evidence type="ECO:0000256" key="3">
    <source>
        <dbReference type="ARBA" id="ARBA00022679"/>
    </source>
</evidence>
<comment type="catalytic activity">
    <reaction evidence="10">
        <text>L-tyrosyl-[protein] + ATP = O-phospho-L-tyrosyl-[protein] + ADP + H(+)</text>
        <dbReference type="Rhea" id="RHEA:10596"/>
        <dbReference type="Rhea" id="RHEA-COMP:10136"/>
        <dbReference type="Rhea" id="RHEA-COMP:20101"/>
        <dbReference type="ChEBI" id="CHEBI:15378"/>
        <dbReference type="ChEBI" id="CHEBI:30616"/>
        <dbReference type="ChEBI" id="CHEBI:46858"/>
        <dbReference type="ChEBI" id="CHEBI:61978"/>
        <dbReference type="ChEBI" id="CHEBI:456216"/>
        <dbReference type="EC" id="2.7.10.2"/>
    </reaction>
</comment>
<dbReference type="Proteomes" id="UP000002279">
    <property type="component" value="Chromosome X2"/>
</dbReference>
<dbReference type="InterPro" id="IPR051286">
    <property type="entry name" value="JAK"/>
</dbReference>
<evidence type="ECO:0000256" key="8">
    <source>
        <dbReference type="ARBA" id="ARBA00022999"/>
    </source>
</evidence>
<dbReference type="GO" id="GO:0035556">
    <property type="term" value="P:intracellular signal transduction"/>
    <property type="evidence" value="ECO:0000318"/>
    <property type="project" value="GO_Central"/>
</dbReference>
<evidence type="ECO:0000256" key="2">
    <source>
        <dbReference type="ARBA" id="ARBA00022553"/>
    </source>
</evidence>
<dbReference type="Pfam" id="PF21990">
    <property type="entry name" value="SH2_1"/>
    <property type="match status" value="1"/>
</dbReference>
<dbReference type="Gene3D" id="1.10.510.10">
    <property type="entry name" value="Transferase(Phosphotransferase) domain 1"/>
    <property type="match status" value="2"/>
</dbReference>
<evidence type="ECO:0000256" key="4">
    <source>
        <dbReference type="ARBA" id="ARBA00022737"/>
    </source>
</evidence>
<evidence type="ECO:0000256" key="14">
    <source>
        <dbReference type="SAM" id="MobiDB-lite"/>
    </source>
</evidence>
<keyword evidence="9" id="KW-0829">Tyrosine-protein kinase</keyword>
<dbReference type="InterPro" id="IPR000980">
    <property type="entry name" value="SH2"/>
</dbReference>
<name>A0A6I8PMK1_ORNAN</name>
<dbReference type="GO" id="GO:0008283">
    <property type="term" value="P:cell population proliferation"/>
    <property type="evidence" value="ECO:0007669"/>
    <property type="project" value="Ensembl"/>
</dbReference>
<keyword evidence="7 12" id="KW-0067">ATP-binding</keyword>
<dbReference type="PIRSF" id="PIRSF000636">
    <property type="entry name" value="TyrPK_Jak"/>
    <property type="match status" value="1"/>
</dbReference>
<dbReference type="Ensembl" id="ENSOANT00000066555.1">
    <property type="protein sequence ID" value="ENSOANP00000052925.1"/>
    <property type="gene ID" value="ENSOANG00000037034.1"/>
</dbReference>
<evidence type="ECO:0000259" key="15">
    <source>
        <dbReference type="PROSITE" id="PS50011"/>
    </source>
</evidence>
<dbReference type="GO" id="GO:0072536">
    <property type="term" value="C:interleukin-23 receptor complex"/>
    <property type="evidence" value="ECO:0007669"/>
    <property type="project" value="Ensembl"/>
</dbReference>
<dbReference type="SUPFAM" id="SSF50729">
    <property type="entry name" value="PH domain-like"/>
    <property type="match status" value="1"/>
</dbReference>
<dbReference type="InterPro" id="IPR041046">
    <property type="entry name" value="FERM_F2"/>
</dbReference>
<dbReference type="InterPro" id="IPR019749">
    <property type="entry name" value="Band_41_domain"/>
</dbReference>
<dbReference type="GO" id="GO:0038155">
    <property type="term" value="P:interleukin-23-mediated signaling pathway"/>
    <property type="evidence" value="ECO:0007669"/>
    <property type="project" value="Ensembl"/>
</dbReference>
<keyword evidence="6" id="KW-0418">Kinase</keyword>
<dbReference type="GO" id="GO:0005829">
    <property type="term" value="C:cytosol"/>
    <property type="evidence" value="ECO:0000318"/>
    <property type="project" value="GO_Central"/>
</dbReference>
<dbReference type="PANTHER" id="PTHR45807">
    <property type="entry name" value="TYROSINE-PROTEIN KINASE HOPSCOTCH"/>
    <property type="match status" value="1"/>
</dbReference>
<gene>
    <name evidence="17" type="primary">TYK2</name>
</gene>
<evidence type="ECO:0000256" key="13">
    <source>
        <dbReference type="PROSITE-ProRule" id="PRU10141"/>
    </source>
</evidence>
<dbReference type="PROSITE" id="PS50057">
    <property type="entry name" value="FERM_3"/>
    <property type="match status" value="1"/>
</dbReference>
<dbReference type="Pfam" id="PF18379">
    <property type="entry name" value="FERM_F1"/>
    <property type="match status" value="1"/>
</dbReference>
<reference evidence="17" key="3">
    <citation type="submission" date="2025-09" db="UniProtKB">
        <authorList>
            <consortium name="Ensembl"/>
        </authorList>
    </citation>
    <scope>IDENTIFICATION</scope>
    <source>
        <strain evidence="17">Glennie</strain>
    </source>
</reference>
<dbReference type="GO" id="GO:0046427">
    <property type="term" value="P:positive regulation of receptor signaling pathway via JAK-STAT"/>
    <property type="evidence" value="ECO:0007669"/>
    <property type="project" value="Ensembl"/>
</dbReference>
<keyword evidence="3" id="KW-0808">Transferase</keyword>
<organism evidence="17 18">
    <name type="scientific">Ornithorhynchus anatinus</name>
    <name type="common">Duckbill platypus</name>
    <dbReference type="NCBI Taxonomy" id="9258"/>
    <lineage>
        <taxon>Eukaryota</taxon>
        <taxon>Metazoa</taxon>
        <taxon>Chordata</taxon>
        <taxon>Craniata</taxon>
        <taxon>Vertebrata</taxon>
        <taxon>Euteleostomi</taxon>
        <taxon>Mammalia</taxon>
        <taxon>Monotremata</taxon>
        <taxon>Ornithorhynchidae</taxon>
        <taxon>Ornithorhynchus</taxon>
    </lineage>
</organism>
<dbReference type="GeneTree" id="ENSGT00940000159869"/>
<evidence type="ECO:0000313" key="18">
    <source>
        <dbReference type="Proteomes" id="UP000002279"/>
    </source>
</evidence>
<dbReference type="GO" id="GO:0060397">
    <property type="term" value="P:growth hormone receptor signaling pathway via JAK-STAT"/>
    <property type="evidence" value="ECO:0000318"/>
    <property type="project" value="GO_Central"/>
</dbReference>
<dbReference type="GO" id="GO:0005524">
    <property type="term" value="F:ATP binding"/>
    <property type="evidence" value="ECO:0007669"/>
    <property type="project" value="UniProtKB-UniRule"/>
</dbReference>